<dbReference type="PANTHER" id="PTHR43085:SF1">
    <property type="entry name" value="PSEUDOURIDINE KINASE-RELATED"/>
    <property type="match status" value="1"/>
</dbReference>
<keyword evidence="2" id="KW-0808">Transferase</keyword>
<feature type="domain" description="Carbohydrate kinase PfkB" evidence="6">
    <location>
        <begin position="35"/>
        <end position="305"/>
    </location>
</feature>
<dbReference type="InterPro" id="IPR011611">
    <property type="entry name" value="PfkB_dom"/>
</dbReference>
<dbReference type="InterPro" id="IPR002173">
    <property type="entry name" value="Carboh/pur_kinase_PfkB_CS"/>
</dbReference>
<keyword evidence="3" id="KW-0547">Nucleotide-binding</keyword>
<organism evidence="7 8">
    <name type="scientific">Deinococcus aerius</name>
    <dbReference type="NCBI Taxonomy" id="200253"/>
    <lineage>
        <taxon>Bacteria</taxon>
        <taxon>Thermotogati</taxon>
        <taxon>Deinococcota</taxon>
        <taxon>Deinococci</taxon>
        <taxon>Deinococcales</taxon>
        <taxon>Deinococcaceae</taxon>
        <taxon>Deinococcus</taxon>
    </lineage>
</organism>
<keyword evidence="8" id="KW-1185">Reference proteome</keyword>
<dbReference type="Proteomes" id="UP000236569">
    <property type="component" value="Unassembled WGS sequence"/>
</dbReference>
<evidence type="ECO:0000256" key="5">
    <source>
        <dbReference type="ARBA" id="ARBA00022840"/>
    </source>
</evidence>
<evidence type="ECO:0000256" key="3">
    <source>
        <dbReference type="ARBA" id="ARBA00022741"/>
    </source>
</evidence>
<dbReference type="InterPro" id="IPR029056">
    <property type="entry name" value="Ribokinase-like"/>
</dbReference>
<sequence length="326" mass="33915">MHPGAGSGNLGGMTVQMPLIVSAGEALTDLVTAGGNVWHAHPGGAAWNVARACARLGVPSAFAGAVGQDNFGEDLRRAGGEAGLDPRFLQQVPAPTLMAVVYQLDPPAYRFLGENSADLHFDPARLPQGWEGAARWLHVGGISLARWPLADTLLGMIGTARGAGVKVSFDPNARITHRHPDYPAVFERVIRQADLLKFSDEDLSFFFPGLSEEDALRRVRGLNARCPIVVTRGAQGATLYQPAGRADLPTVPVAVADTVGAGDALCAGLLVSATERPDARWTEHLQLGLRAAAAACARPGAYAPTRADLEALGGGRPGLGGSGESG</sequence>
<keyword evidence="4 7" id="KW-0418">Kinase</keyword>
<evidence type="ECO:0000256" key="1">
    <source>
        <dbReference type="ARBA" id="ARBA00010688"/>
    </source>
</evidence>
<keyword evidence="5" id="KW-0067">ATP-binding</keyword>
<dbReference type="Gene3D" id="3.40.1190.20">
    <property type="match status" value="1"/>
</dbReference>
<proteinExistence type="inferred from homology"/>
<dbReference type="GO" id="GO:0005524">
    <property type="term" value="F:ATP binding"/>
    <property type="evidence" value="ECO:0007669"/>
    <property type="project" value="UniProtKB-KW"/>
</dbReference>
<dbReference type="PROSITE" id="PS00584">
    <property type="entry name" value="PFKB_KINASES_2"/>
    <property type="match status" value="1"/>
</dbReference>
<name>A0A2I9CTF2_9DEIO</name>
<evidence type="ECO:0000259" key="6">
    <source>
        <dbReference type="Pfam" id="PF00294"/>
    </source>
</evidence>
<protein>
    <submittedName>
        <fullName evidence="7">Fructokinase</fullName>
    </submittedName>
</protein>
<evidence type="ECO:0000256" key="4">
    <source>
        <dbReference type="ARBA" id="ARBA00022777"/>
    </source>
</evidence>
<dbReference type="Pfam" id="PF00294">
    <property type="entry name" value="PfkB"/>
    <property type="match status" value="1"/>
</dbReference>
<dbReference type="InterPro" id="IPR050306">
    <property type="entry name" value="PfkB_Carbo_kinase"/>
</dbReference>
<reference evidence="8" key="1">
    <citation type="submission" date="2018-01" db="EMBL/GenBank/DDBJ databases">
        <title>Draft Genome Sequence of the Radioresistant Bacterium Deinococcus aerius TR0125, Isolated from the Higher Atmosphere above Japan.</title>
        <authorList>
            <person name="Satoh K."/>
            <person name="Arai H."/>
            <person name="Sanzen T."/>
            <person name="Kawaguchi Y."/>
            <person name="Hayashi H."/>
            <person name="Yokobori S."/>
            <person name="Yamagishi A."/>
            <person name="Oono Y."/>
            <person name="Narumi I."/>
        </authorList>
    </citation>
    <scope>NUCLEOTIDE SEQUENCE [LARGE SCALE GENOMIC DNA]</scope>
    <source>
        <strain evidence="8">TR0125</strain>
    </source>
</reference>
<evidence type="ECO:0000256" key="2">
    <source>
        <dbReference type="ARBA" id="ARBA00022679"/>
    </source>
</evidence>
<dbReference type="EMBL" id="BFAG01000003">
    <property type="protein sequence ID" value="GBF05042.1"/>
    <property type="molecule type" value="Genomic_DNA"/>
</dbReference>
<evidence type="ECO:0000313" key="8">
    <source>
        <dbReference type="Proteomes" id="UP000236569"/>
    </source>
</evidence>
<dbReference type="GO" id="GO:0016301">
    <property type="term" value="F:kinase activity"/>
    <property type="evidence" value="ECO:0007669"/>
    <property type="project" value="UniProtKB-KW"/>
</dbReference>
<dbReference type="SUPFAM" id="SSF53613">
    <property type="entry name" value="Ribokinase-like"/>
    <property type="match status" value="1"/>
</dbReference>
<gene>
    <name evidence="7" type="ORF">DAERI_030208</name>
</gene>
<dbReference type="PROSITE" id="PS00583">
    <property type="entry name" value="PFKB_KINASES_1"/>
    <property type="match status" value="1"/>
</dbReference>
<evidence type="ECO:0000313" key="7">
    <source>
        <dbReference type="EMBL" id="GBF05042.1"/>
    </source>
</evidence>
<comment type="caution">
    <text evidence="7">The sequence shown here is derived from an EMBL/GenBank/DDBJ whole genome shotgun (WGS) entry which is preliminary data.</text>
</comment>
<dbReference type="AlphaFoldDB" id="A0A2I9CTF2"/>
<comment type="similarity">
    <text evidence="1">Belongs to the carbohydrate kinase PfkB family.</text>
</comment>
<dbReference type="CDD" id="cd01167">
    <property type="entry name" value="bac_FRK"/>
    <property type="match status" value="1"/>
</dbReference>
<accession>A0A2I9CTF2</accession>
<dbReference type="PANTHER" id="PTHR43085">
    <property type="entry name" value="HEXOKINASE FAMILY MEMBER"/>
    <property type="match status" value="1"/>
</dbReference>